<dbReference type="Gene3D" id="3.10.450.50">
    <property type="match status" value="1"/>
</dbReference>
<evidence type="ECO:0000256" key="3">
    <source>
        <dbReference type="ARBA" id="ARBA00023015"/>
    </source>
</evidence>
<keyword evidence="3" id="KW-0805">Transcription regulation</keyword>
<comment type="similarity">
    <text evidence="1">Belongs to the sigma-70 factor family. ECF subfamily.</text>
</comment>
<keyword evidence="5" id="KW-0804">Transcription</keyword>
<accession>A0A2S9YCG3</accession>
<reference evidence="9 10" key="1">
    <citation type="submission" date="2018-03" db="EMBL/GenBank/DDBJ databases">
        <title>Draft Genome Sequences of the Obligatory Marine Myxobacteria Enhygromyxa salina SWB005.</title>
        <authorList>
            <person name="Poehlein A."/>
            <person name="Moghaddam J.A."/>
            <person name="Harms H."/>
            <person name="Alanjari M."/>
            <person name="Koenig G.M."/>
            <person name="Daniel R."/>
            <person name="Schaeberle T.F."/>
        </authorList>
    </citation>
    <scope>NUCLEOTIDE SEQUENCE [LARGE SCALE GENOMIC DNA]</scope>
    <source>
        <strain evidence="9 10">SWB005</strain>
    </source>
</reference>
<dbReference type="InterPro" id="IPR013325">
    <property type="entry name" value="RNA_pol_sigma_r2"/>
</dbReference>
<evidence type="ECO:0000313" key="9">
    <source>
        <dbReference type="EMBL" id="PRQ02785.1"/>
    </source>
</evidence>
<dbReference type="GO" id="GO:0006352">
    <property type="term" value="P:DNA-templated transcription initiation"/>
    <property type="evidence" value="ECO:0007669"/>
    <property type="project" value="InterPro"/>
</dbReference>
<evidence type="ECO:0000256" key="2">
    <source>
        <dbReference type="ARBA" id="ARBA00011344"/>
    </source>
</evidence>
<dbReference type="GO" id="GO:0016987">
    <property type="term" value="F:sigma factor activity"/>
    <property type="evidence" value="ECO:0007669"/>
    <property type="project" value="UniProtKB-KW"/>
</dbReference>
<proteinExistence type="inferred from homology"/>
<dbReference type="PANTHER" id="PTHR43133">
    <property type="entry name" value="RNA POLYMERASE ECF-TYPE SIGMA FACTO"/>
    <property type="match status" value="1"/>
</dbReference>
<dbReference type="InterPro" id="IPR036388">
    <property type="entry name" value="WH-like_DNA-bd_sf"/>
</dbReference>
<protein>
    <submittedName>
        <fullName evidence="9">ECF RNA polymerase sigma factor SigG</fullName>
    </submittedName>
</protein>
<evidence type="ECO:0000256" key="1">
    <source>
        <dbReference type="ARBA" id="ARBA00010641"/>
    </source>
</evidence>
<dbReference type="SUPFAM" id="SSF54427">
    <property type="entry name" value="NTF2-like"/>
    <property type="match status" value="1"/>
</dbReference>
<dbReference type="EMBL" id="PVNK01000112">
    <property type="protein sequence ID" value="PRQ02785.1"/>
    <property type="molecule type" value="Genomic_DNA"/>
</dbReference>
<feature type="domain" description="RNA polymerase sigma factor 70 region 4 type 2" evidence="7">
    <location>
        <begin position="127"/>
        <end position="179"/>
    </location>
</feature>
<dbReference type="PANTHER" id="PTHR43133:SF65">
    <property type="entry name" value="ECF RNA POLYMERASE SIGMA FACTOR SIGG"/>
    <property type="match status" value="1"/>
</dbReference>
<feature type="domain" description="SnoaL-like" evidence="8">
    <location>
        <begin position="199"/>
        <end position="286"/>
    </location>
</feature>
<organism evidence="9 10">
    <name type="scientific">Enhygromyxa salina</name>
    <dbReference type="NCBI Taxonomy" id="215803"/>
    <lineage>
        <taxon>Bacteria</taxon>
        <taxon>Pseudomonadati</taxon>
        <taxon>Myxococcota</taxon>
        <taxon>Polyangia</taxon>
        <taxon>Nannocystales</taxon>
        <taxon>Nannocystaceae</taxon>
        <taxon>Enhygromyxa</taxon>
    </lineage>
</organism>
<dbReference type="Pfam" id="PF12680">
    <property type="entry name" value="SnoaL_2"/>
    <property type="match status" value="1"/>
</dbReference>
<dbReference type="InterPro" id="IPR032710">
    <property type="entry name" value="NTF2-like_dom_sf"/>
</dbReference>
<dbReference type="NCBIfam" id="NF006089">
    <property type="entry name" value="PRK08241.1"/>
    <property type="match status" value="1"/>
</dbReference>
<evidence type="ECO:0000313" key="10">
    <source>
        <dbReference type="Proteomes" id="UP000237968"/>
    </source>
</evidence>
<dbReference type="NCBIfam" id="TIGR02937">
    <property type="entry name" value="sigma70-ECF"/>
    <property type="match status" value="1"/>
</dbReference>
<keyword evidence="4" id="KW-0731">Sigma factor</keyword>
<dbReference type="InterPro" id="IPR007627">
    <property type="entry name" value="RNA_pol_sigma70_r2"/>
</dbReference>
<sequence>MEAAIAQLEEHRTALTGHCYRMLGSAVDADDAVQETMVRAWRALDRFEGRASLRTWLYRIATNVCLDALAQRKRRARPIEEGPSGTVESVLTERPRSHWLEPIPDAAAVPKDADPAEQVILRQSIRLAFVSALQQLPPKQRAVLLLAEILDWSAAEIAETLETSVPAVNSALQRARASLAKRQLRPAGPLTHAQQRLLDRYVAAFERYDVDELASLLREDASFSMPPYALWLRGPEPVRAWLRGPGAECRGSRLVPTAACGSPAFGQYRAHPGGGHRPWALVVLELEGVEIVGWNSFLDTELLFPRFGLPPAL</sequence>
<evidence type="ECO:0000256" key="5">
    <source>
        <dbReference type="ARBA" id="ARBA00023163"/>
    </source>
</evidence>
<dbReference type="Pfam" id="PF08281">
    <property type="entry name" value="Sigma70_r4_2"/>
    <property type="match status" value="1"/>
</dbReference>
<dbReference type="Proteomes" id="UP000237968">
    <property type="component" value="Unassembled WGS sequence"/>
</dbReference>
<name>A0A2S9YCG3_9BACT</name>
<dbReference type="GO" id="GO:0003677">
    <property type="term" value="F:DNA binding"/>
    <property type="evidence" value="ECO:0007669"/>
    <property type="project" value="InterPro"/>
</dbReference>
<dbReference type="InterPro" id="IPR014284">
    <property type="entry name" value="RNA_pol_sigma-70_dom"/>
</dbReference>
<dbReference type="InterPro" id="IPR039425">
    <property type="entry name" value="RNA_pol_sigma-70-like"/>
</dbReference>
<dbReference type="NCBIfam" id="TIGR02960">
    <property type="entry name" value="SigX5"/>
    <property type="match status" value="1"/>
</dbReference>
<dbReference type="InterPro" id="IPR013249">
    <property type="entry name" value="RNA_pol_sigma70_r4_t2"/>
</dbReference>
<dbReference type="InterPro" id="IPR037401">
    <property type="entry name" value="SnoaL-like"/>
</dbReference>
<dbReference type="CDD" id="cd06171">
    <property type="entry name" value="Sigma70_r4"/>
    <property type="match status" value="1"/>
</dbReference>
<evidence type="ECO:0000259" key="6">
    <source>
        <dbReference type="Pfam" id="PF04542"/>
    </source>
</evidence>
<feature type="domain" description="RNA polymerase sigma-70 region 2" evidence="6">
    <location>
        <begin position="9"/>
        <end position="75"/>
    </location>
</feature>
<comment type="caution">
    <text evidence="9">The sequence shown here is derived from an EMBL/GenBank/DDBJ whole genome shotgun (WGS) entry which is preliminary data.</text>
</comment>
<dbReference type="OrthoDB" id="9794372at2"/>
<dbReference type="InterPro" id="IPR014305">
    <property type="entry name" value="RNA_pol_sigma-G_actinobac"/>
</dbReference>
<dbReference type="Gene3D" id="1.10.1740.10">
    <property type="match status" value="1"/>
</dbReference>
<dbReference type="SUPFAM" id="SSF88946">
    <property type="entry name" value="Sigma2 domain of RNA polymerase sigma factors"/>
    <property type="match status" value="1"/>
</dbReference>
<evidence type="ECO:0000256" key="4">
    <source>
        <dbReference type="ARBA" id="ARBA00023082"/>
    </source>
</evidence>
<dbReference type="SUPFAM" id="SSF88659">
    <property type="entry name" value="Sigma3 and sigma4 domains of RNA polymerase sigma factors"/>
    <property type="match status" value="1"/>
</dbReference>
<dbReference type="Gene3D" id="1.10.10.10">
    <property type="entry name" value="Winged helix-like DNA-binding domain superfamily/Winged helix DNA-binding domain"/>
    <property type="match status" value="1"/>
</dbReference>
<dbReference type="InterPro" id="IPR013324">
    <property type="entry name" value="RNA_pol_sigma_r3/r4-like"/>
</dbReference>
<keyword evidence="10" id="KW-1185">Reference proteome</keyword>
<dbReference type="Pfam" id="PF04542">
    <property type="entry name" value="Sigma70_r2"/>
    <property type="match status" value="1"/>
</dbReference>
<comment type="subunit">
    <text evidence="2">Interacts transiently with the RNA polymerase catalytic core formed by RpoA, RpoB, RpoC and RpoZ (2 alpha, 1 beta, 1 beta' and 1 omega subunit) to form the RNA polymerase holoenzyme that can initiate transcription.</text>
</comment>
<evidence type="ECO:0000259" key="7">
    <source>
        <dbReference type="Pfam" id="PF08281"/>
    </source>
</evidence>
<evidence type="ECO:0000259" key="8">
    <source>
        <dbReference type="Pfam" id="PF12680"/>
    </source>
</evidence>
<dbReference type="RefSeq" id="WP_106391563.1">
    <property type="nucleotide sequence ID" value="NZ_PVNK01000112.1"/>
</dbReference>
<dbReference type="AlphaFoldDB" id="A0A2S9YCG3"/>
<gene>
    <name evidence="9" type="primary">sigG</name>
    <name evidence="9" type="ORF">ENSA5_21380</name>
</gene>